<organism evidence="1 3">
    <name type="scientific">Mumia zhuanghuii</name>
    <dbReference type="NCBI Taxonomy" id="2585211"/>
    <lineage>
        <taxon>Bacteria</taxon>
        <taxon>Bacillati</taxon>
        <taxon>Actinomycetota</taxon>
        <taxon>Actinomycetes</taxon>
        <taxon>Propionibacteriales</taxon>
        <taxon>Nocardioidaceae</taxon>
        <taxon>Mumia</taxon>
    </lineage>
</organism>
<reference evidence="1 3" key="1">
    <citation type="submission" date="2019-05" db="EMBL/GenBank/DDBJ databases">
        <title>Mumia sp. nov., isolated from the intestinal contents of plateau pika (Ochotona curzoniae) in the Qinghai-Tibet plateau of China.</title>
        <authorList>
            <person name="Tian Z."/>
        </authorList>
    </citation>
    <scope>NUCLEOTIDE SEQUENCE [LARGE SCALE GENOMIC DNA]</scope>
    <source>
        <strain evidence="3">527</strain>
        <strain evidence="1">Z527</strain>
    </source>
</reference>
<sequence length="89" mass="9420">MPVTGATPKPPGVGACEYALTRAKQAAAAKGMGRPGHGAARELQGCKQDVQLPLDERQGASRARERPRHALLLHCTTLMAARLRGLPRA</sequence>
<dbReference type="EMBL" id="VDFR01000283">
    <property type="protein sequence ID" value="TNC22041.1"/>
    <property type="molecule type" value="Genomic_DNA"/>
</dbReference>
<dbReference type="AlphaFoldDB" id="A0A5C4LY59"/>
<name>A0A5C4LY59_9ACTN</name>
<gene>
    <name evidence="2" type="ORF">FHE65_35885</name>
    <name evidence="1" type="ORF">FHE65_36210</name>
</gene>
<dbReference type="EMBL" id="VDFR01000282">
    <property type="protein sequence ID" value="TNC22182.1"/>
    <property type="molecule type" value="Genomic_DNA"/>
</dbReference>
<evidence type="ECO:0000313" key="3">
    <source>
        <dbReference type="Proteomes" id="UP000306740"/>
    </source>
</evidence>
<comment type="caution">
    <text evidence="1">The sequence shown here is derived from an EMBL/GenBank/DDBJ whole genome shotgun (WGS) entry which is preliminary data.</text>
</comment>
<dbReference type="RefSeq" id="WP_139107504.1">
    <property type="nucleotide sequence ID" value="NZ_VDFR01000282.1"/>
</dbReference>
<protein>
    <submittedName>
        <fullName evidence="1">Uncharacterized protein</fullName>
    </submittedName>
</protein>
<dbReference type="Proteomes" id="UP000306740">
    <property type="component" value="Unassembled WGS sequence"/>
</dbReference>
<proteinExistence type="predicted"/>
<evidence type="ECO:0000313" key="2">
    <source>
        <dbReference type="EMBL" id="TNC22182.1"/>
    </source>
</evidence>
<evidence type="ECO:0000313" key="1">
    <source>
        <dbReference type="EMBL" id="TNC22041.1"/>
    </source>
</evidence>
<accession>A0A5C4LY59</accession>